<dbReference type="Gene3D" id="3.80.10.10">
    <property type="entry name" value="Ribonuclease Inhibitor"/>
    <property type="match status" value="2"/>
</dbReference>
<dbReference type="Pfam" id="PF23282">
    <property type="entry name" value="WHD_ROQ1"/>
    <property type="match status" value="1"/>
</dbReference>
<dbReference type="EMBL" id="BQNB010013625">
    <property type="protein sequence ID" value="GJT18262.1"/>
    <property type="molecule type" value="Genomic_DNA"/>
</dbReference>
<keyword evidence="5" id="KW-1185">Reference proteome</keyword>
<dbReference type="SUPFAM" id="SSF52540">
    <property type="entry name" value="P-loop containing nucleoside triphosphate hydrolases"/>
    <property type="match status" value="1"/>
</dbReference>
<protein>
    <submittedName>
        <fullName evidence="4">NB-ARC domains-containing protein</fullName>
    </submittedName>
</protein>
<dbReference type="InterPro" id="IPR044974">
    <property type="entry name" value="Disease_R_plants"/>
</dbReference>
<evidence type="ECO:0000256" key="1">
    <source>
        <dbReference type="ARBA" id="ARBA00022614"/>
    </source>
</evidence>
<dbReference type="InterPro" id="IPR058192">
    <property type="entry name" value="WHD_ROQ1-like"/>
</dbReference>
<dbReference type="InterPro" id="IPR032675">
    <property type="entry name" value="LRR_dom_sf"/>
</dbReference>
<feature type="domain" description="Disease resistance protein Roq1-like winged-helix" evidence="3">
    <location>
        <begin position="90"/>
        <end position="145"/>
    </location>
</feature>
<proteinExistence type="predicted"/>
<dbReference type="PRINTS" id="PR00364">
    <property type="entry name" value="DISEASERSIST"/>
</dbReference>
<accession>A0ABQ5BWF8</accession>
<dbReference type="InterPro" id="IPR027417">
    <property type="entry name" value="P-loop_NTPase"/>
</dbReference>
<name>A0ABQ5BWF8_9ASTR</name>
<dbReference type="PANTHER" id="PTHR11017">
    <property type="entry name" value="LEUCINE-RICH REPEAT-CONTAINING PROTEIN"/>
    <property type="match status" value="1"/>
</dbReference>
<dbReference type="Proteomes" id="UP001151760">
    <property type="component" value="Unassembled WGS sequence"/>
</dbReference>
<evidence type="ECO:0000313" key="5">
    <source>
        <dbReference type="Proteomes" id="UP001151760"/>
    </source>
</evidence>
<dbReference type="SUPFAM" id="SSF52058">
    <property type="entry name" value="L domain-like"/>
    <property type="match status" value="1"/>
</dbReference>
<keyword evidence="2" id="KW-0677">Repeat</keyword>
<evidence type="ECO:0000259" key="3">
    <source>
        <dbReference type="Pfam" id="PF23282"/>
    </source>
</evidence>
<reference evidence="4" key="2">
    <citation type="submission" date="2022-01" db="EMBL/GenBank/DDBJ databases">
        <authorList>
            <person name="Yamashiro T."/>
            <person name="Shiraishi A."/>
            <person name="Satake H."/>
            <person name="Nakayama K."/>
        </authorList>
    </citation>
    <scope>NUCLEOTIDE SEQUENCE</scope>
</reference>
<comment type="caution">
    <text evidence="4">The sequence shown here is derived from an EMBL/GenBank/DDBJ whole genome shotgun (WGS) entry which is preliminary data.</text>
</comment>
<dbReference type="Pfam" id="PF00560">
    <property type="entry name" value="LRR_1"/>
    <property type="match status" value="1"/>
</dbReference>
<organism evidence="4 5">
    <name type="scientific">Tanacetum coccineum</name>
    <dbReference type="NCBI Taxonomy" id="301880"/>
    <lineage>
        <taxon>Eukaryota</taxon>
        <taxon>Viridiplantae</taxon>
        <taxon>Streptophyta</taxon>
        <taxon>Embryophyta</taxon>
        <taxon>Tracheophyta</taxon>
        <taxon>Spermatophyta</taxon>
        <taxon>Magnoliopsida</taxon>
        <taxon>eudicotyledons</taxon>
        <taxon>Gunneridae</taxon>
        <taxon>Pentapetalae</taxon>
        <taxon>asterids</taxon>
        <taxon>campanulids</taxon>
        <taxon>Asterales</taxon>
        <taxon>Asteraceae</taxon>
        <taxon>Asteroideae</taxon>
        <taxon>Anthemideae</taxon>
        <taxon>Anthemidinae</taxon>
        <taxon>Tanacetum</taxon>
    </lineage>
</organism>
<dbReference type="SMART" id="SM00369">
    <property type="entry name" value="LRR_TYP"/>
    <property type="match status" value="4"/>
</dbReference>
<dbReference type="InterPro" id="IPR003591">
    <property type="entry name" value="Leu-rich_rpt_typical-subtyp"/>
</dbReference>
<evidence type="ECO:0000256" key="2">
    <source>
        <dbReference type="ARBA" id="ARBA00022737"/>
    </source>
</evidence>
<dbReference type="InterPro" id="IPR001611">
    <property type="entry name" value="Leu-rich_rpt"/>
</dbReference>
<keyword evidence="1" id="KW-0433">Leucine-rich repeat</keyword>
<reference evidence="4" key="1">
    <citation type="journal article" date="2022" name="Int. J. Mol. Sci.">
        <title>Draft Genome of Tanacetum Coccineum: Genomic Comparison of Closely Related Tanacetum-Family Plants.</title>
        <authorList>
            <person name="Yamashiro T."/>
            <person name="Shiraishi A."/>
            <person name="Nakayama K."/>
            <person name="Satake H."/>
        </authorList>
    </citation>
    <scope>NUCLEOTIDE SEQUENCE</scope>
</reference>
<dbReference type="PANTHER" id="PTHR11017:SF573">
    <property type="entry name" value="ADP-RIBOSYL CYCLASE_CYCLIC ADP-RIBOSE HYDROLASE"/>
    <property type="match status" value="1"/>
</dbReference>
<sequence>MQMIGKIIKTDMKISSVGEGIMVIKKMMSSKPILLVLDDVDCKDRQLLRSHRVDEIHDMYFLNEDQSLELLCSYAFKEKESSRGFEEATEKVMKYVQASILDGCFADTNIQVLVDNSLIMISINNSLRMHDLIQAMAREIVFEDSCMPGNRSRLWVNPSEIYGILSENQATQAVEILDIQQMKSSQKFDIDGTAFTQMKNLRILKLSKDDAVNFFGRLEFSSNKLRLLYWHGCPFNLTTTHVFSEITNLKELNLEGCVNLSTLHPFIGMLKKLVVLNLKNRTRVRSFLSKVEMDSLQVLNLSGCLKVNKLLEELGKIKSLMELHVNKTAITELPSFVSSLINLESLSFDGQGRIQPKWWTSITAPFGLLRKQQHPPRSVSLAGLHMLKSLNFNYCKLEQVPESIGVLSCLTRLNLKRNNLLEVPESIGGLSCLTRLNLKRNNFTSLPGNLSQLSHL</sequence>
<evidence type="ECO:0000313" key="4">
    <source>
        <dbReference type="EMBL" id="GJT18262.1"/>
    </source>
</evidence>
<gene>
    <name evidence="4" type="ORF">Tco_0876968</name>
</gene>